<dbReference type="GO" id="GO:0051607">
    <property type="term" value="P:defense response to virus"/>
    <property type="evidence" value="ECO:0007669"/>
    <property type="project" value="UniProtKB-KW"/>
</dbReference>
<dbReference type="GeneID" id="102819397"/>
<evidence type="ECO:0000256" key="4">
    <source>
        <dbReference type="ARBA" id="ARBA00023118"/>
    </source>
</evidence>
<dbReference type="PRINTS" id="PR00266">
    <property type="entry name" value="INTERFERONAB"/>
</dbReference>
<accession>A0A9B0TI73</accession>
<dbReference type="AlphaFoldDB" id="A0A9B0TI73"/>
<dbReference type="GO" id="GO:0005125">
    <property type="term" value="F:cytokine activity"/>
    <property type="evidence" value="ECO:0007669"/>
    <property type="project" value="UniProtKB-KW"/>
</dbReference>
<protein>
    <submittedName>
        <fullName evidence="9">Interferon omega-1-like</fullName>
    </submittedName>
</protein>
<proteinExistence type="inferred from homology"/>
<dbReference type="PANTHER" id="PTHR11691:SF37">
    <property type="entry name" value="INTERFERON OMEGA-1"/>
    <property type="match status" value="1"/>
</dbReference>
<evidence type="ECO:0000313" key="9">
    <source>
        <dbReference type="RefSeq" id="XP_006864562.1"/>
    </source>
</evidence>
<evidence type="ECO:0000256" key="6">
    <source>
        <dbReference type="RuleBase" id="RU000436"/>
    </source>
</evidence>
<reference evidence="9" key="1">
    <citation type="submission" date="2025-08" db="UniProtKB">
        <authorList>
            <consortium name="RefSeq"/>
        </authorList>
    </citation>
    <scope>IDENTIFICATION</scope>
    <source>
        <tissue evidence="9">Spleen</tissue>
    </source>
</reference>
<organism evidence="8 9">
    <name type="scientific">Chrysochloris asiatica</name>
    <name type="common">Cape golden mole</name>
    <dbReference type="NCBI Taxonomy" id="185453"/>
    <lineage>
        <taxon>Eukaryota</taxon>
        <taxon>Metazoa</taxon>
        <taxon>Chordata</taxon>
        <taxon>Craniata</taxon>
        <taxon>Vertebrata</taxon>
        <taxon>Euteleostomi</taxon>
        <taxon>Mammalia</taxon>
        <taxon>Eutheria</taxon>
        <taxon>Afrotheria</taxon>
        <taxon>Chrysochloridae</taxon>
        <taxon>Chrysochlorinae</taxon>
        <taxon>Chrysochloris</taxon>
    </lineage>
</organism>
<evidence type="ECO:0000256" key="7">
    <source>
        <dbReference type="SAM" id="SignalP"/>
    </source>
</evidence>
<dbReference type="GO" id="GO:0005615">
    <property type="term" value="C:extracellular space"/>
    <property type="evidence" value="ECO:0007669"/>
    <property type="project" value="UniProtKB-KW"/>
</dbReference>
<evidence type="ECO:0000256" key="5">
    <source>
        <dbReference type="ARBA" id="ARBA00023157"/>
    </source>
</evidence>
<keyword evidence="4 6" id="KW-0051">Antiviral defense</keyword>
<keyword evidence="2 6" id="KW-0202">Cytokine</keyword>
<feature type="chain" id="PRO_5039302520" evidence="7">
    <location>
        <begin position="24"/>
        <end position="193"/>
    </location>
</feature>
<dbReference type="OrthoDB" id="8922121at2759"/>
<evidence type="ECO:0000313" key="8">
    <source>
        <dbReference type="Proteomes" id="UP000504623"/>
    </source>
</evidence>
<dbReference type="GO" id="GO:0005126">
    <property type="term" value="F:cytokine receptor binding"/>
    <property type="evidence" value="ECO:0007669"/>
    <property type="project" value="InterPro"/>
</dbReference>
<dbReference type="InterPro" id="IPR000471">
    <property type="entry name" value="Interferon_alpha/beta/delta"/>
</dbReference>
<comment type="subcellular location">
    <subcellularLocation>
        <location evidence="1">Secreted</location>
    </subcellularLocation>
</comment>
<comment type="similarity">
    <text evidence="6">Belongs to the alpha/beta interferon family.</text>
</comment>
<name>A0A9B0TI73_CHRAS</name>
<keyword evidence="3" id="KW-0964">Secreted</keyword>
<dbReference type="RefSeq" id="XP_006864562.1">
    <property type="nucleotide sequence ID" value="XM_006864500.1"/>
</dbReference>
<evidence type="ECO:0000256" key="3">
    <source>
        <dbReference type="ARBA" id="ARBA00022525"/>
    </source>
</evidence>
<dbReference type="Gene3D" id="1.20.1250.10">
    <property type="match status" value="1"/>
</dbReference>
<dbReference type="Proteomes" id="UP000504623">
    <property type="component" value="Unplaced"/>
</dbReference>
<evidence type="ECO:0000256" key="2">
    <source>
        <dbReference type="ARBA" id="ARBA00022514"/>
    </source>
</evidence>
<dbReference type="InterPro" id="IPR009079">
    <property type="entry name" value="4_helix_cytokine-like_core"/>
</dbReference>
<keyword evidence="5" id="KW-1015">Disulfide bond</keyword>
<gene>
    <name evidence="9" type="primary">LOC102819397</name>
</gene>
<keyword evidence="7" id="KW-0732">Signal</keyword>
<dbReference type="SUPFAM" id="SSF47266">
    <property type="entry name" value="4-helical cytokines"/>
    <property type="match status" value="1"/>
</dbReference>
<evidence type="ECO:0000256" key="1">
    <source>
        <dbReference type="ARBA" id="ARBA00004613"/>
    </source>
</evidence>
<dbReference type="Pfam" id="PF00143">
    <property type="entry name" value="Interferon"/>
    <property type="match status" value="1"/>
</dbReference>
<dbReference type="SMART" id="SM00076">
    <property type="entry name" value="IFabd"/>
    <property type="match status" value="1"/>
</dbReference>
<sequence length="193" mass="21515">MALLLSLLTALVMLSYGPVPSLGCDLSQNHILASRKTFVLLGQMRRLSPFFCLKDRKDFRIPQEMVDSSQLQKVQTISVLHEMLQQTFNLFHTEGASAAWISLLPELNSLIETGPRQLWKLLRWLQEGLTASSLRSYSVILTLKKQLQSSHSLRSVVRGIRAPPGGHTAKLQGSSAAAMHTVFARTCYRAIKA</sequence>
<dbReference type="PANTHER" id="PTHR11691">
    <property type="entry name" value="TYPE I INTERFERON"/>
    <property type="match status" value="1"/>
</dbReference>
<feature type="signal peptide" evidence="7">
    <location>
        <begin position="1"/>
        <end position="23"/>
    </location>
</feature>
<keyword evidence="8" id="KW-1185">Reference proteome</keyword>